<organism evidence="2 3">
    <name type="scientific">Antricoccus suffuscus</name>
    <dbReference type="NCBI Taxonomy" id="1629062"/>
    <lineage>
        <taxon>Bacteria</taxon>
        <taxon>Bacillati</taxon>
        <taxon>Actinomycetota</taxon>
        <taxon>Actinomycetes</taxon>
        <taxon>Geodermatophilales</taxon>
        <taxon>Antricoccaceae</taxon>
        <taxon>Antricoccus</taxon>
    </lineage>
</organism>
<gene>
    <name evidence="2" type="ORF">CLV47_108145</name>
</gene>
<feature type="domain" description="SnoaL-like" evidence="1">
    <location>
        <begin position="30"/>
        <end position="120"/>
    </location>
</feature>
<dbReference type="SUPFAM" id="SSF54427">
    <property type="entry name" value="NTF2-like"/>
    <property type="match status" value="1"/>
</dbReference>
<dbReference type="RefSeq" id="WP_170111043.1">
    <property type="nucleotide sequence ID" value="NZ_PVUE01000008.1"/>
</dbReference>
<comment type="caution">
    <text evidence="2">The sequence shown here is derived from an EMBL/GenBank/DDBJ whole genome shotgun (WGS) entry which is preliminary data.</text>
</comment>
<proteinExistence type="predicted"/>
<evidence type="ECO:0000259" key="1">
    <source>
        <dbReference type="Pfam" id="PF12680"/>
    </source>
</evidence>
<dbReference type="InterPro" id="IPR037401">
    <property type="entry name" value="SnoaL-like"/>
</dbReference>
<dbReference type="InterPro" id="IPR032710">
    <property type="entry name" value="NTF2-like_dom_sf"/>
</dbReference>
<protein>
    <submittedName>
        <fullName evidence="2">SnoaL-like protein</fullName>
    </submittedName>
</protein>
<dbReference type="EMBL" id="PVUE01000008">
    <property type="protein sequence ID" value="PRZ41786.1"/>
    <property type="molecule type" value="Genomic_DNA"/>
</dbReference>
<reference evidence="2 3" key="1">
    <citation type="submission" date="2018-03" db="EMBL/GenBank/DDBJ databases">
        <title>Genomic Encyclopedia of Archaeal and Bacterial Type Strains, Phase II (KMG-II): from individual species to whole genera.</title>
        <authorList>
            <person name="Goeker M."/>
        </authorList>
    </citation>
    <scope>NUCLEOTIDE SEQUENCE [LARGE SCALE GENOMIC DNA]</scope>
    <source>
        <strain evidence="2 3">DSM 100065</strain>
    </source>
</reference>
<dbReference type="AlphaFoldDB" id="A0A2T0ZZK1"/>
<dbReference type="Gene3D" id="3.10.450.50">
    <property type="match status" value="1"/>
</dbReference>
<sequence length="139" mass="15699">MTQQQPETLSRHAALEMVASAEKAFAYPFDVEGILDGFTDDVVIRFGDLPEISGKADAERFLRTRFARQKDYKLRKTLRALDGNIVGNYWDGTWTDTQTGKEMQCIGTEFWTVRAGRIALWEATINIWEVGAPPSIPLT</sequence>
<name>A0A2T0ZZK1_9ACTN</name>
<accession>A0A2T0ZZK1</accession>
<dbReference type="Proteomes" id="UP000237752">
    <property type="component" value="Unassembled WGS sequence"/>
</dbReference>
<evidence type="ECO:0000313" key="2">
    <source>
        <dbReference type="EMBL" id="PRZ41786.1"/>
    </source>
</evidence>
<dbReference type="Pfam" id="PF12680">
    <property type="entry name" value="SnoaL_2"/>
    <property type="match status" value="1"/>
</dbReference>
<keyword evidence="3" id="KW-1185">Reference proteome</keyword>
<evidence type="ECO:0000313" key="3">
    <source>
        <dbReference type="Proteomes" id="UP000237752"/>
    </source>
</evidence>